<comment type="catalytic activity">
    <reaction evidence="6 8">
        <text>beta-D-fructose 6-phosphate = dihydroxyacetone + D-glyceraldehyde 3-phosphate</text>
        <dbReference type="Rhea" id="RHEA:28002"/>
        <dbReference type="ChEBI" id="CHEBI:16016"/>
        <dbReference type="ChEBI" id="CHEBI:57634"/>
        <dbReference type="ChEBI" id="CHEBI:59776"/>
    </reaction>
</comment>
<dbReference type="InterPro" id="IPR002791">
    <property type="entry name" value="ARMT1-like_metal-bd"/>
</dbReference>
<dbReference type="PANTHER" id="PTHR12260">
    <property type="entry name" value="DAMAGE-CONTROL PHOSPHATASE ARMT1"/>
    <property type="match status" value="1"/>
</dbReference>
<evidence type="ECO:0000256" key="6">
    <source>
        <dbReference type="ARBA" id="ARBA00048809"/>
    </source>
</evidence>
<dbReference type="Gene3D" id="1.20.930.60">
    <property type="match status" value="1"/>
</dbReference>
<dbReference type="InterPro" id="IPR039763">
    <property type="entry name" value="ARMT1"/>
</dbReference>
<comment type="domain">
    <text evidence="8">Subfamily III proteins have a conserved RTxK motif about 40-50 residues from the C-terminus; the threonine may be replaced by serine or cysteine.</text>
</comment>
<dbReference type="Gene3D" id="3.40.50.10880">
    <property type="entry name" value="Uncharacterised protein PF01937, DUF89, domain 3"/>
    <property type="match status" value="1"/>
</dbReference>
<dbReference type="GO" id="GO:0103026">
    <property type="term" value="F:fructose-1-phosphatase activity"/>
    <property type="evidence" value="ECO:0007669"/>
    <property type="project" value="RHEA"/>
</dbReference>
<name>A0A0F7SWN9_PHARH</name>
<evidence type="ECO:0000256" key="3">
    <source>
        <dbReference type="ARBA" id="ARBA00022723"/>
    </source>
</evidence>
<reference evidence="10" key="1">
    <citation type="submission" date="2014-08" db="EMBL/GenBank/DDBJ databases">
        <authorList>
            <person name="Sharma Rahul"/>
            <person name="Thines Marco"/>
        </authorList>
    </citation>
    <scope>NUCLEOTIDE SEQUENCE</scope>
</reference>
<keyword evidence="5 8" id="KW-0464">Manganese</keyword>
<evidence type="ECO:0000256" key="7">
    <source>
        <dbReference type="ARBA" id="ARBA00054243"/>
    </source>
</evidence>
<comment type="similarity">
    <text evidence="2 8">Belongs to the damage-control phosphatase family. Sugar phosphate phosphatase III subfamily.</text>
</comment>
<evidence type="ECO:0000256" key="8">
    <source>
        <dbReference type="RuleBase" id="RU367030"/>
    </source>
</evidence>
<comment type="catalytic activity">
    <reaction evidence="1 8">
        <text>beta-D-fructose 1-phosphate + H2O = D-fructose + phosphate</text>
        <dbReference type="Rhea" id="RHEA:35603"/>
        <dbReference type="ChEBI" id="CHEBI:15377"/>
        <dbReference type="ChEBI" id="CHEBI:37721"/>
        <dbReference type="ChEBI" id="CHEBI:43474"/>
        <dbReference type="ChEBI" id="CHEBI:138881"/>
    </reaction>
</comment>
<accession>A0A0F7SWN9</accession>
<dbReference type="GO" id="GO:0097023">
    <property type="term" value="F:fructose 6-phosphate aldolase activity"/>
    <property type="evidence" value="ECO:0007669"/>
    <property type="project" value="RHEA"/>
</dbReference>
<dbReference type="Pfam" id="PF01937">
    <property type="entry name" value="ARMT1-like_dom"/>
    <property type="match status" value="1"/>
</dbReference>
<protein>
    <recommendedName>
        <fullName evidence="8">Sugar phosphate phosphatase</fullName>
        <ecNumber evidence="8">3.1.3.-</ecNumber>
    </recommendedName>
</protein>
<dbReference type="EMBL" id="LN483332">
    <property type="protein sequence ID" value="CED85184.1"/>
    <property type="molecule type" value="Genomic_DNA"/>
</dbReference>
<dbReference type="SUPFAM" id="SSF111321">
    <property type="entry name" value="AF1104-like"/>
    <property type="match status" value="1"/>
</dbReference>
<dbReference type="GO" id="GO:0030643">
    <property type="term" value="P:intracellular phosphate ion homeostasis"/>
    <property type="evidence" value="ECO:0007669"/>
    <property type="project" value="UniProtKB-ARBA"/>
</dbReference>
<keyword evidence="4 8" id="KW-0378">Hydrolase</keyword>
<keyword evidence="3 8" id="KW-0479">Metal-binding</keyword>
<dbReference type="GO" id="GO:0005634">
    <property type="term" value="C:nucleus"/>
    <property type="evidence" value="ECO:0007669"/>
    <property type="project" value="TreeGrafter"/>
</dbReference>
<dbReference type="EC" id="3.1.3.-" evidence="8"/>
<dbReference type="GO" id="GO:0046872">
    <property type="term" value="F:metal ion binding"/>
    <property type="evidence" value="ECO:0007669"/>
    <property type="project" value="UniProtKB-UniRule"/>
</dbReference>
<sequence>MLHLGNLPPKPKEEQLLSVVQAQKTNSSLPPRTPSTINPNNPPWPAFRGKLCYLSFQRETSKVQHSRDSRILTHSLSLGYHEFSFAHAVMGQRLPTILSKGMDDTIKTLNEQSDEDLIVDLVACLNRMEQLMSDLSKVALIRPIIDDGTDTALWNKAIARYFQGKDFMSAPWLFAEAYKYRRLRECFSVSKYWTDYDIFFRQKCDTFARSADAVFELSTRFSSPFEYEEGMSEEEKKKARKLLFLELTQVCLWGNSTDLSLLIDMTEEQIKSLQSTGGASLAATEKNILGNDLGKMWNLISKTKNGRIDFVLDNAGFELYTDLVYADWLVQAGIASSVHFHGKRLPWFVSDVTKKDWDWLLNSCVYGQLFPEASQVEMESLRIMGNRWKQYEKEGKWVYEQHAFWTTGYTFWELIKEAPDLFLHLSKSDLVIFKGDLNHRKLTYDCQAPSTTSFENAIGPLSTAAGAPPIVSLRVIKADVVVGLPEGVADRLDKEEPGWRISAKYAVVLLSEGKPGENVVFA</sequence>
<dbReference type="InterPro" id="IPR036075">
    <property type="entry name" value="ARMT-1-like_metal-bd_sf"/>
</dbReference>
<organism evidence="10">
    <name type="scientific">Phaffia rhodozyma</name>
    <name type="common">Yeast</name>
    <name type="synonym">Xanthophyllomyces dendrorhous</name>
    <dbReference type="NCBI Taxonomy" id="264483"/>
    <lineage>
        <taxon>Eukaryota</taxon>
        <taxon>Fungi</taxon>
        <taxon>Dikarya</taxon>
        <taxon>Basidiomycota</taxon>
        <taxon>Agaricomycotina</taxon>
        <taxon>Tremellomycetes</taxon>
        <taxon>Cystofilobasidiales</taxon>
        <taxon>Mrakiaceae</taxon>
        <taxon>Phaffia</taxon>
    </lineage>
</organism>
<dbReference type="GO" id="GO:0004427">
    <property type="term" value="F:inorganic diphosphate phosphatase activity"/>
    <property type="evidence" value="ECO:0007669"/>
    <property type="project" value="UniProtKB-ARBA"/>
</dbReference>
<evidence type="ECO:0000256" key="5">
    <source>
        <dbReference type="ARBA" id="ARBA00023211"/>
    </source>
</evidence>
<evidence type="ECO:0000256" key="2">
    <source>
        <dbReference type="ARBA" id="ARBA00009519"/>
    </source>
</evidence>
<dbReference type="PANTHER" id="PTHR12260:SF4">
    <property type="entry name" value="SUGAR PHOSPHATE PHOSPHATASE"/>
    <property type="match status" value="1"/>
</dbReference>
<proteinExistence type="inferred from homology"/>
<dbReference type="GO" id="GO:0006974">
    <property type="term" value="P:DNA damage response"/>
    <property type="evidence" value="ECO:0007669"/>
    <property type="project" value="TreeGrafter"/>
</dbReference>
<feature type="domain" description="Damage-control phosphatase ARMT1-like metal-binding" evidence="9">
    <location>
        <begin position="91"/>
        <end position="491"/>
    </location>
</feature>
<dbReference type="AlphaFoldDB" id="A0A0F7SWN9"/>
<evidence type="ECO:0000256" key="1">
    <source>
        <dbReference type="ARBA" id="ARBA00001326"/>
    </source>
</evidence>
<comment type="cofactor">
    <cofactor evidence="8">
        <name>Mn(2+)</name>
        <dbReference type="ChEBI" id="CHEBI:29035"/>
    </cofactor>
    <cofactor evidence="8">
        <name>Ni(2+)</name>
        <dbReference type="ChEBI" id="CHEBI:49786"/>
    </cofactor>
</comment>
<evidence type="ECO:0000259" key="9">
    <source>
        <dbReference type="Pfam" id="PF01937"/>
    </source>
</evidence>
<evidence type="ECO:0000313" key="10">
    <source>
        <dbReference type="EMBL" id="CED85184.1"/>
    </source>
</evidence>
<evidence type="ECO:0000256" key="4">
    <source>
        <dbReference type="ARBA" id="ARBA00022801"/>
    </source>
</evidence>
<comment type="function">
    <text evidence="7 8">Metal-dependent phosphatase that shows phosphatase activity against several substrates, including fructose-1-phosphate and fructose-6-phosphate. Its preference for fructose-1-phosphate, a strong glycating agent that causes DNA damage rather than a canonical yeast metabolite, suggests a damage-control function in hexose phosphate metabolism.</text>
</comment>
<dbReference type="FunFam" id="3.40.50.10880:FF:000005">
    <property type="entry name" value="DUF89-domain-containing protein"/>
    <property type="match status" value="1"/>
</dbReference>